<evidence type="ECO:0000256" key="7">
    <source>
        <dbReference type="PROSITE-ProRule" id="PRU01379"/>
    </source>
</evidence>
<keyword evidence="3" id="KW-0645">Protease</keyword>
<dbReference type="Gene3D" id="3.40.630.10">
    <property type="entry name" value="Zn peptidases"/>
    <property type="match status" value="1"/>
</dbReference>
<reference evidence="9 10" key="1">
    <citation type="submission" date="2015-03" db="EMBL/GenBank/DDBJ databases">
        <authorList>
            <person name="Hassan Y.I."/>
            <person name="Lepp D."/>
            <person name="Zhou T."/>
        </authorList>
    </citation>
    <scope>NUCLEOTIDE SEQUENCE [LARGE SCALE GENOMIC DNA]</scope>
    <source>
        <strain evidence="9 10">GH2-10</strain>
    </source>
</reference>
<comment type="similarity">
    <text evidence="2 7">Belongs to the peptidase M14 family.</text>
</comment>
<dbReference type="GO" id="GO:0004181">
    <property type="term" value="F:metallocarboxypeptidase activity"/>
    <property type="evidence" value="ECO:0007669"/>
    <property type="project" value="InterPro"/>
</dbReference>
<dbReference type="SUPFAM" id="SSF53187">
    <property type="entry name" value="Zn-dependent exopeptidases"/>
    <property type="match status" value="1"/>
</dbReference>
<evidence type="ECO:0000313" key="10">
    <source>
        <dbReference type="Proteomes" id="UP000033514"/>
    </source>
</evidence>
<keyword evidence="9" id="KW-0121">Carboxypeptidase</keyword>
<dbReference type="GO" id="GO:0005615">
    <property type="term" value="C:extracellular space"/>
    <property type="evidence" value="ECO:0007669"/>
    <property type="project" value="TreeGrafter"/>
</dbReference>
<dbReference type="OrthoDB" id="5490902at2"/>
<keyword evidence="6" id="KW-0482">Metalloprotease</keyword>
<feature type="active site" description="Proton donor/acceptor" evidence="7">
    <location>
        <position position="339"/>
    </location>
</feature>
<evidence type="ECO:0000256" key="6">
    <source>
        <dbReference type="ARBA" id="ARBA00023049"/>
    </source>
</evidence>
<dbReference type="PANTHER" id="PTHR11705:SF143">
    <property type="entry name" value="SLL0236 PROTEIN"/>
    <property type="match status" value="1"/>
</dbReference>
<evidence type="ECO:0000259" key="8">
    <source>
        <dbReference type="PROSITE" id="PS52035"/>
    </source>
</evidence>
<dbReference type="GO" id="GO:0006508">
    <property type="term" value="P:proteolysis"/>
    <property type="evidence" value="ECO:0007669"/>
    <property type="project" value="UniProtKB-KW"/>
</dbReference>
<keyword evidence="10" id="KW-1185">Reference proteome</keyword>
<feature type="domain" description="Peptidase M14" evidence="8">
    <location>
        <begin position="10"/>
        <end position="379"/>
    </location>
</feature>
<gene>
    <name evidence="9" type="ORF">VW35_01380</name>
</gene>
<name>A0A0F5LER4_9HYPH</name>
<evidence type="ECO:0000256" key="1">
    <source>
        <dbReference type="ARBA" id="ARBA00001947"/>
    </source>
</evidence>
<sequence length="557" mass="62485">MTDLDVKFDRYYTYDEMTERLRRLVAAYPDLATMTSLAKSFQGRDVWLIEITNPKTGPAAEKPGYYIDGQIHAEEHATSAAALYAVYHLLTKYGTDEEATRLVDTQVFYILPRINPDGAELSLVPPYYNWCGNGRFMPGADRLEGLIPEDIDGDGYLVWMRVPDPKGEWKKSASNPDIMVQRTPGEEGGEYYRMYPEGTVRNYDGVNVPVEKPFDGNMNRNFPTHWSPQEYGAGIHPLSEPEAFGMAKFILDHPNICGMCAYHTHGGIILRPSMTKPDSAMSARDINLYKEIGKVGTALTGYPTVSIYEEFTPDKSVVRRGGLMDWTYEEMGIISFGTELWDLERTAGVPKEGYYNLYPRNEEVQQKVYDYVKANMAEKGWRDWKPFDHPQLGKIEIGGMVNIWSYRNPPGNLLEEMVRQNVLFNLKHAAAAPQVKVEDVSITAVGSDLYKVRAVISNFGYLPTNLSDVAIANKVAKPVTASISVDGGELVMNPETADLGNLAGRNERLYPWSPWGQQWTANGRPTEWLVRARPGSSVTVTSRSEKGGTHRVTTTVN</sequence>
<keyword evidence="5" id="KW-0862">Zinc</keyword>
<dbReference type="RefSeq" id="WP_046141233.1">
    <property type="nucleotide sequence ID" value="NZ_LAJG01000005.1"/>
</dbReference>
<dbReference type="Proteomes" id="UP000033514">
    <property type="component" value="Unassembled WGS sequence"/>
</dbReference>
<dbReference type="Pfam" id="PF00246">
    <property type="entry name" value="Peptidase_M14"/>
    <property type="match status" value="1"/>
</dbReference>
<proteinExistence type="inferred from homology"/>
<dbReference type="EMBL" id="LAJG01000005">
    <property type="protein sequence ID" value="KKB80881.1"/>
    <property type="molecule type" value="Genomic_DNA"/>
</dbReference>
<comment type="cofactor">
    <cofactor evidence="1">
        <name>Zn(2+)</name>
        <dbReference type="ChEBI" id="CHEBI:29105"/>
    </cofactor>
</comment>
<accession>A0A0F5LER4</accession>
<comment type="caution">
    <text evidence="9">The sequence shown here is derived from an EMBL/GenBank/DDBJ whole genome shotgun (WGS) entry which is preliminary data.</text>
</comment>
<dbReference type="SMART" id="SM00631">
    <property type="entry name" value="Zn_pept"/>
    <property type="match status" value="1"/>
</dbReference>
<dbReference type="PROSITE" id="PS52035">
    <property type="entry name" value="PEPTIDASE_M14"/>
    <property type="match status" value="1"/>
</dbReference>
<keyword evidence="4" id="KW-0378">Hydrolase</keyword>
<dbReference type="PANTHER" id="PTHR11705">
    <property type="entry name" value="PROTEASE FAMILY M14 CARBOXYPEPTIDASE A,B"/>
    <property type="match status" value="1"/>
</dbReference>
<dbReference type="STRING" id="361041.VW35_01380"/>
<dbReference type="InterPro" id="IPR000834">
    <property type="entry name" value="Peptidase_M14"/>
</dbReference>
<protein>
    <submittedName>
        <fullName evidence="9">Peptidase M14, carboxypeptidase A</fullName>
    </submittedName>
</protein>
<organism evidence="9 10">
    <name type="scientific">Devosia soli</name>
    <dbReference type="NCBI Taxonomy" id="361041"/>
    <lineage>
        <taxon>Bacteria</taxon>
        <taxon>Pseudomonadati</taxon>
        <taxon>Pseudomonadota</taxon>
        <taxon>Alphaproteobacteria</taxon>
        <taxon>Hyphomicrobiales</taxon>
        <taxon>Devosiaceae</taxon>
        <taxon>Devosia</taxon>
    </lineage>
</organism>
<dbReference type="AlphaFoldDB" id="A0A0F5LER4"/>
<evidence type="ECO:0000313" key="9">
    <source>
        <dbReference type="EMBL" id="KKB80881.1"/>
    </source>
</evidence>
<dbReference type="PATRIC" id="fig|361041.3.peg.3664"/>
<evidence type="ECO:0000256" key="5">
    <source>
        <dbReference type="ARBA" id="ARBA00022833"/>
    </source>
</evidence>
<evidence type="ECO:0000256" key="2">
    <source>
        <dbReference type="ARBA" id="ARBA00005988"/>
    </source>
</evidence>
<evidence type="ECO:0000256" key="3">
    <source>
        <dbReference type="ARBA" id="ARBA00022670"/>
    </source>
</evidence>
<evidence type="ECO:0000256" key="4">
    <source>
        <dbReference type="ARBA" id="ARBA00022801"/>
    </source>
</evidence>
<dbReference type="GO" id="GO:0008270">
    <property type="term" value="F:zinc ion binding"/>
    <property type="evidence" value="ECO:0007669"/>
    <property type="project" value="InterPro"/>
</dbReference>
<dbReference type="CDD" id="cd06905">
    <property type="entry name" value="M14-like"/>
    <property type="match status" value="1"/>
</dbReference>